<feature type="region of interest" description="Disordered" evidence="1">
    <location>
        <begin position="1"/>
        <end position="48"/>
    </location>
</feature>
<evidence type="ECO:0000313" key="3">
    <source>
        <dbReference type="Proteomes" id="UP000823749"/>
    </source>
</evidence>
<proteinExistence type="predicted"/>
<dbReference type="AlphaFoldDB" id="A0AAV6KWW9"/>
<organism evidence="2 3">
    <name type="scientific">Rhododendron griersonianum</name>
    <dbReference type="NCBI Taxonomy" id="479676"/>
    <lineage>
        <taxon>Eukaryota</taxon>
        <taxon>Viridiplantae</taxon>
        <taxon>Streptophyta</taxon>
        <taxon>Embryophyta</taxon>
        <taxon>Tracheophyta</taxon>
        <taxon>Spermatophyta</taxon>
        <taxon>Magnoliopsida</taxon>
        <taxon>eudicotyledons</taxon>
        <taxon>Gunneridae</taxon>
        <taxon>Pentapetalae</taxon>
        <taxon>asterids</taxon>
        <taxon>Ericales</taxon>
        <taxon>Ericaceae</taxon>
        <taxon>Ericoideae</taxon>
        <taxon>Rhodoreae</taxon>
        <taxon>Rhododendron</taxon>
    </lineage>
</organism>
<dbReference type="Proteomes" id="UP000823749">
    <property type="component" value="Chromosome 3"/>
</dbReference>
<name>A0AAV6KWW9_9ERIC</name>
<comment type="caution">
    <text evidence="2">The sequence shown here is derived from an EMBL/GenBank/DDBJ whole genome shotgun (WGS) entry which is preliminary data.</text>
</comment>
<sequence length="93" mass="10089">MADGAAAEQQGRSGDNVAEGGDHDKSAEAENQDKAAEDEIHDQLSKKQIGTGRRVGDLYVLESWHVPMESTSTALSSFRLDENPLLFIFGILD</sequence>
<evidence type="ECO:0000313" key="2">
    <source>
        <dbReference type="EMBL" id="KAG5557182.1"/>
    </source>
</evidence>
<protein>
    <submittedName>
        <fullName evidence="2">Uncharacterized protein</fullName>
    </submittedName>
</protein>
<keyword evidence="3" id="KW-1185">Reference proteome</keyword>
<feature type="compositionally biased region" description="Basic and acidic residues" evidence="1">
    <location>
        <begin position="20"/>
        <end position="45"/>
    </location>
</feature>
<accession>A0AAV6KWW9</accession>
<evidence type="ECO:0000256" key="1">
    <source>
        <dbReference type="SAM" id="MobiDB-lite"/>
    </source>
</evidence>
<gene>
    <name evidence="2" type="ORF">RHGRI_007451</name>
</gene>
<reference evidence="2" key="1">
    <citation type="submission" date="2020-08" db="EMBL/GenBank/DDBJ databases">
        <title>Plant Genome Project.</title>
        <authorList>
            <person name="Zhang R.-G."/>
        </authorList>
    </citation>
    <scope>NUCLEOTIDE SEQUENCE</scope>
    <source>
        <strain evidence="2">WSP0</strain>
        <tissue evidence="2">Leaf</tissue>
    </source>
</reference>
<dbReference type="EMBL" id="JACTNZ010000003">
    <property type="protein sequence ID" value="KAG5557182.1"/>
    <property type="molecule type" value="Genomic_DNA"/>
</dbReference>